<dbReference type="Proteomes" id="UP000245059">
    <property type="component" value="Unassembled WGS sequence"/>
</dbReference>
<evidence type="ECO:0000256" key="6">
    <source>
        <dbReference type="ARBA" id="ARBA00026066"/>
    </source>
</evidence>
<evidence type="ECO:0000256" key="5">
    <source>
        <dbReference type="ARBA" id="ARBA00023150"/>
    </source>
</evidence>
<evidence type="ECO:0000256" key="2">
    <source>
        <dbReference type="ARBA" id="ARBA00005426"/>
    </source>
</evidence>
<dbReference type="InterPro" id="IPR003448">
    <property type="entry name" value="Mopterin_biosynth_MoaE"/>
</dbReference>
<dbReference type="SUPFAM" id="SSF54690">
    <property type="entry name" value="Molybdopterin synthase subunit MoaE"/>
    <property type="match status" value="1"/>
</dbReference>
<comment type="caution">
    <text evidence="12">The sequence shown here is derived from an EMBL/GenBank/DDBJ whole genome shotgun (WGS) entry which is preliminary data.</text>
</comment>
<evidence type="ECO:0000256" key="11">
    <source>
        <dbReference type="ARBA" id="ARBA00049878"/>
    </source>
</evidence>
<accession>A0A2U2AR20</accession>
<evidence type="ECO:0000313" key="13">
    <source>
        <dbReference type="EMBL" id="PWD92525.1"/>
    </source>
</evidence>
<evidence type="ECO:0000256" key="9">
    <source>
        <dbReference type="ARBA" id="ARBA00030781"/>
    </source>
</evidence>
<keyword evidence="5" id="KW-0501">Molybdenum cofactor biosynthesis</keyword>
<keyword evidence="15" id="KW-1185">Reference proteome</keyword>
<reference evidence="12" key="1">
    <citation type="journal article" date="2018" name="Genome Announc.">
        <title>Ignatzschineria cameli sp. nov., isolated from necrotic foot tissue of dromedaries (Camelus dromedarius) and associated maggots (Wohlfahrtia species) in Dubai.</title>
        <authorList>
            <person name="Tsang C.C."/>
            <person name="Tang J.Y."/>
            <person name="Fong J.Y."/>
            <person name="Kinne J."/>
            <person name="Lee H.H."/>
            <person name="Joseph M."/>
            <person name="Jose S."/>
            <person name="Schuster R.K."/>
            <person name="Tang Y."/>
            <person name="Sivakumar S."/>
            <person name="Chen J.H."/>
            <person name="Teng J.L."/>
            <person name="Lau S.K."/>
            <person name="Wernery U."/>
            <person name="Woo P.C."/>
        </authorList>
    </citation>
    <scope>NUCLEOTIDE SEQUENCE</scope>
    <source>
        <strain evidence="12">UAE-HKU57</strain>
        <strain evidence="13">UAE-HKU58</strain>
    </source>
</reference>
<proteinExistence type="inferred from homology"/>
<gene>
    <name evidence="12" type="ORF">DC077_06180</name>
    <name evidence="13" type="ORF">DC078_05745</name>
</gene>
<name>A0A2U2AR20_9GAMM</name>
<dbReference type="OrthoDB" id="9803224at2"/>
<evidence type="ECO:0000256" key="8">
    <source>
        <dbReference type="ARBA" id="ARBA00030407"/>
    </source>
</evidence>
<dbReference type="UniPathway" id="UPA00344"/>
<evidence type="ECO:0000256" key="4">
    <source>
        <dbReference type="ARBA" id="ARBA00013858"/>
    </source>
</evidence>
<comment type="subunit">
    <text evidence="6">Heterotetramer of 2 MoaD subunits and 2 MoaE subunits. Also stable as homodimer. The enzyme changes between these two forms during catalysis.</text>
</comment>
<evidence type="ECO:0000256" key="7">
    <source>
        <dbReference type="ARBA" id="ARBA00029745"/>
    </source>
</evidence>
<dbReference type="EC" id="2.8.1.12" evidence="3"/>
<comment type="pathway">
    <text evidence="1">Cofactor biosynthesis; molybdopterin biosynthesis.</text>
</comment>
<evidence type="ECO:0000313" key="12">
    <source>
        <dbReference type="EMBL" id="PWD86325.1"/>
    </source>
</evidence>
<dbReference type="RefSeq" id="WP_109201631.1">
    <property type="nucleotide sequence ID" value="NZ_QEWS01000004.1"/>
</dbReference>
<dbReference type="GO" id="GO:0006777">
    <property type="term" value="P:Mo-molybdopterin cofactor biosynthetic process"/>
    <property type="evidence" value="ECO:0007669"/>
    <property type="project" value="UniProtKB-KW"/>
</dbReference>
<evidence type="ECO:0000313" key="14">
    <source>
        <dbReference type="Proteomes" id="UP000245059"/>
    </source>
</evidence>
<dbReference type="CDD" id="cd00756">
    <property type="entry name" value="MoaE"/>
    <property type="match status" value="1"/>
</dbReference>
<dbReference type="PANTHER" id="PTHR23404">
    <property type="entry name" value="MOLYBDOPTERIN SYNTHASE RELATED"/>
    <property type="match status" value="1"/>
</dbReference>
<dbReference type="InterPro" id="IPR036563">
    <property type="entry name" value="MoaE_sf"/>
</dbReference>
<protein>
    <recommendedName>
        <fullName evidence="4">Molybdopterin synthase catalytic subunit</fullName>
        <ecNumber evidence="3">2.8.1.12</ecNumber>
    </recommendedName>
    <alternativeName>
        <fullName evidence="9">MPT synthase subunit 2</fullName>
    </alternativeName>
    <alternativeName>
        <fullName evidence="7">Molybdenum cofactor biosynthesis protein E</fullName>
    </alternativeName>
    <alternativeName>
        <fullName evidence="8">Molybdopterin-converting factor large subunit</fullName>
    </alternativeName>
    <alternativeName>
        <fullName evidence="10">Molybdopterin-converting factor subunit 2</fullName>
    </alternativeName>
</protein>
<dbReference type="AlphaFoldDB" id="A0A2U2AR20"/>
<dbReference type="EMBL" id="QEWV01000004">
    <property type="protein sequence ID" value="PWD92525.1"/>
    <property type="molecule type" value="Genomic_DNA"/>
</dbReference>
<sequence length="161" mass="18492">MVISVSVQREAFDLDQESADLIAKSGDAGALVLFQGMVREFDQKVPLEKMVLEHFPGVTEREIIRIIEIAQSHWDIAGCRVVHRIGELFSDDPIVLLIVTAKHRLDAFLAAEFIMDYLKTEAPFWKKEHLVNGEAYWVEAKKSDQAILSRWQELAKWRKKS</sequence>
<organism evidence="12 14">
    <name type="scientific">Ignatzschineria cameli</name>
    <dbReference type="NCBI Taxonomy" id="2182793"/>
    <lineage>
        <taxon>Bacteria</taxon>
        <taxon>Pseudomonadati</taxon>
        <taxon>Pseudomonadota</taxon>
        <taxon>Gammaproteobacteria</taxon>
        <taxon>Cardiobacteriales</taxon>
        <taxon>Ignatzschineriaceae</taxon>
        <taxon>Ignatzschineria</taxon>
    </lineage>
</organism>
<dbReference type="Gene3D" id="3.90.1170.40">
    <property type="entry name" value="Molybdopterin biosynthesis MoaE subunit"/>
    <property type="match status" value="1"/>
</dbReference>
<reference evidence="14 15" key="2">
    <citation type="submission" date="2018-05" db="EMBL/GenBank/DDBJ databases">
        <title>Ignatzschineria dubaiensis sp. nov., isolated from necrotic foot tissues of dromedaries (Camelus dromedarius) and associated maggots in Dubai, United Arab Emirates.</title>
        <authorList>
            <person name="Tsang C.C."/>
            <person name="Tang J.Y.M."/>
            <person name="Fong J.Y.H."/>
            <person name="Kinne J."/>
            <person name="Lee H.H."/>
            <person name="Joseph M."/>
            <person name="Jose S."/>
            <person name="Schuster R.K."/>
            <person name="Tang Y."/>
            <person name="Sivakumar S."/>
            <person name="Chen J.H.K."/>
            <person name="Teng J.L.L."/>
            <person name="Lau S.K.P."/>
            <person name="Wernery U."/>
            <person name="Woo P.C.Y."/>
        </authorList>
    </citation>
    <scope>NUCLEOTIDE SEQUENCE [LARGE SCALE GENOMIC DNA]</scope>
    <source>
        <strain evidence="14">UAE-HKU57</strain>
        <strain evidence="15">UAE-HKU58</strain>
    </source>
</reference>
<comment type="catalytic activity">
    <reaction evidence="11">
        <text>2 [molybdopterin-synthase sulfur-carrier protein]-C-terminal-Gly-aminoethanethioate + cyclic pyranopterin phosphate + H2O = molybdopterin + 2 [molybdopterin-synthase sulfur-carrier protein]-C-terminal Gly-Gly + 2 H(+)</text>
        <dbReference type="Rhea" id="RHEA:26333"/>
        <dbReference type="Rhea" id="RHEA-COMP:12202"/>
        <dbReference type="Rhea" id="RHEA-COMP:19907"/>
        <dbReference type="ChEBI" id="CHEBI:15377"/>
        <dbReference type="ChEBI" id="CHEBI:15378"/>
        <dbReference type="ChEBI" id="CHEBI:58698"/>
        <dbReference type="ChEBI" id="CHEBI:59648"/>
        <dbReference type="ChEBI" id="CHEBI:90778"/>
        <dbReference type="ChEBI" id="CHEBI:232372"/>
        <dbReference type="EC" id="2.8.1.12"/>
    </reaction>
</comment>
<comment type="similarity">
    <text evidence="2">Belongs to the MoaE family.</text>
</comment>
<evidence type="ECO:0000256" key="10">
    <source>
        <dbReference type="ARBA" id="ARBA00032474"/>
    </source>
</evidence>
<evidence type="ECO:0000256" key="1">
    <source>
        <dbReference type="ARBA" id="ARBA00005046"/>
    </source>
</evidence>
<dbReference type="Pfam" id="PF02391">
    <property type="entry name" value="MoaE"/>
    <property type="match status" value="1"/>
</dbReference>
<dbReference type="Proteomes" id="UP000245217">
    <property type="component" value="Unassembled WGS sequence"/>
</dbReference>
<dbReference type="GO" id="GO:0030366">
    <property type="term" value="F:molybdopterin synthase activity"/>
    <property type="evidence" value="ECO:0007669"/>
    <property type="project" value="UniProtKB-EC"/>
</dbReference>
<evidence type="ECO:0000256" key="3">
    <source>
        <dbReference type="ARBA" id="ARBA00011950"/>
    </source>
</evidence>
<dbReference type="EMBL" id="QEWW01000003">
    <property type="protein sequence ID" value="PWD86325.1"/>
    <property type="molecule type" value="Genomic_DNA"/>
</dbReference>
<evidence type="ECO:0000313" key="15">
    <source>
        <dbReference type="Proteomes" id="UP000245217"/>
    </source>
</evidence>